<organism evidence="5 6">
    <name type="scientific">Emiliania huxleyi (strain CCMP1516)</name>
    <dbReference type="NCBI Taxonomy" id="280463"/>
    <lineage>
        <taxon>Eukaryota</taxon>
        <taxon>Haptista</taxon>
        <taxon>Haptophyta</taxon>
        <taxon>Prymnesiophyceae</taxon>
        <taxon>Isochrysidales</taxon>
        <taxon>Noelaerhabdaceae</taxon>
        <taxon>Emiliania</taxon>
    </lineage>
</organism>
<accession>A0A0D3KXU8</accession>
<sequence length="737" mass="81614">MMRDAAKKLVVACALVSVTFAKASHECGDGLLGASTTPWEELQQLASNRFYGTYHESRANMPEQQPEYIELAKRRQYDGDGRRVAASFDDRLLHFGLVDSQLRHAGEDAYGFLESIGTKMIPHGSQRAPNYTSVTNGQLLRGEGELDSGHFFDHLLGNEHCLREWQHLGDNIDDDVCLAGLFHSIYGTVGYQASQFPISRRDELRELIGERAEQLVYWTCAMDKATWFEMLLANKDLKHKAPLHHFSGRTTALGKPVPGIWPQDGPFRLTGEERWTMTAQQYTDYCALQLSHLFRQANNGDLDTSFLRDRFHEAHRIMAERAGGAALQQFHDELSRYRRENASLLLEHDERGCAPVTAPTRLRGQPFVPGGNRDSMPLVEALAVIGSRLHEVGVVLIRGAPLSDANDFEAFLEAMGHRLFPYHLGTTTRSMVGALAAEASDLAAAMIVEPHQELAYRREQHPSTINFFCARAGGAQDGGETLLADMRNVTQQLDAALLSGIQKLGLTYIRVLQNRTQDPEHAKLGWPRGKVTSPMLFGGNRPSWQDFLGDTREEAEQWLTANGYGFEWLQGDSLRMWQTVDEVMRPHPVTGEDIMFAQAHAHHNSYHSSHPAFLAATPYPSPSDLEQLPVHVTYGNGSPLSEEALAHVRALVYKNSVALTLEAGDVLVLDNLLTAHGRMPMRVSSSRVLLTSLGTGLRTRVHPIISCEASDGRLLALAPCMHADSESDGAGGPGLGY</sequence>
<reference evidence="5" key="2">
    <citation type="submission" date="2024-10" db="UniProtKB">
        <authorList>
            <consortium name="EnsemblProtists"/>
        </authorList>
    </citation>
    <scope>IDENTIFICATION</scope>
</reference>
<dbReference type="STRING" id="2903.R1DYU7"/>
<dbReference type="InterPro" id="IPR042098">
    <property type="entry name" value="TauD-like_sf"/>
</dbReference>
<feature type="chain" id="PRO_5044236729" description="TauD/TfdA-like domain-containing protein" evidence="2">
    <location>
        <begin position="22"/>
        <end position="737"/>
    </location>
</feature>
<dbReference type="EnsemblProtists" id="EOD40583">
    <property type="protein sequence ID" value="EOD40583"/>
    <property type="gene ID" value="EMIHUDRAFT_222702"/>
</dbReference>
<keyword evidence="2" id="KW-0732">Signal</keyword>
<keyword evidence="1" id="KW-0560">Oxidoreductase</keyword>
<evidence type="ECO:0000313" key="6">
    <source>
        <dbReference type="Proteomes" id="UP000013827"/>
    </source>
</evidence>
<dbReference type="InterPro" id="IPR050411">
    <property type="entry name" value="AlphaKG_dependent_hydroxylases"/>
</dbReference>
<dbReference type="KEGG" id="ehx:EMIHUDRAFT_222702"/>
<reference evidence="6" key="1">
    <citation type="journal article" date="2013" name="Nature">
        <title>Pan genome of the phytoplankton Emiliania underpins its global distribution.</title>
        <authorList>
            <person name="Read B.A."/>
            <person name="Kegel J."/>
            <person name="Klute M.J."/>
            <person name="Kuo A."/>
            <person name="Lefebvre S.C."/>
            <person name="Maumus F."/>
            <person name="Mayer C."/>
            <person name="Miller J."/>
            <person name="Monier A."/>
            <person name="Salamov A."/>
            <person name="Young J."/>
            <person name="Aguilar M."/>
            <person name="Claverie J.M."/>
            <person name="Frickenhaus S."/>
            <person name="Gonzalez K."/>
            <person name="Herman E.K."/>
            <person name="Lin Y.C."/>
            <person name="Napier J."/>
            <person name="Ogata H."/>
            <person name="Sarno A.F."/>
            <person name="Shmutz J."/>
            <person name="Schroeder D."/>
            <person name="de Vargas C."/>
            <person name="Verret F."/>
            <person name="von Dassow P."/>
            <person name="Valentin K."/>
            <person name="Van de Peer Y."/>
            <person name="Wheeler G."/>
            <person name="Dacks J.B."/>
            <person name="Delwiche C.F."/>
            <person name="Dyhrman S.T."/>
            <person name="Glockner G."/>
            <person name="John U."/>
            <person name="Richards T."/>
            <person name="Worden A.Z."/>
            <person name="Zhang X."/>
            <person name="Grigoriev I.V."/>
            <person name="Allen A.E."/>
            <person name="Bidle K."/>
            <person name="Borodovsky M."/>
            <person name="Bowler C."/>
            <person name="Brownlee C."/>
            <person name="Cock J.M."/>
            <person name="Elias M."/>
            <person name="Gladyshev V.N."/>
            <person name="Groth M."/>
            <person name="Guda C."/>
            <person name="Hadaegh A."/>
            <person name="Iglesias-Rodriguez M.D."/>
            <person name="Jenkins J."/>
            <person name="Jones B.M."/>
            <person name="Lawson T."/>
            <person name="Leese F."/>
            <person name="Lindquist E."/>
            <person name="Lobanov A."/>
            <person name="Lomsadze A."/>
            <person name="Malik S.B."/>
            <person name="Marsh M.E."/>
            <person name="Mackinder L."/>
            <person name="Mock T."/>
            <person name="Mueller-Roeber B."/>
            <person name="Pagarete A."/>
            <person name="Parker M."/>
            <person name="Probert I."/>
            <person name="Quesneville H."/>
            <person name="Raines C."/>
            <person name="Rensing S.A."/>
            <person name="Riano-Pachon D.M."/>
            <person name="Richier S."/>
            <person name="Rokitta S."/>
            <person name="Shiraiwa Y."/>
            <person name="Soanes D.M."/>
            <person name="van der Giezen M."/>
            <person name="Wahlund T.M."/>
            <person name="Williams B."/>
            <person name="Wilson W."/>
            <person name="Wolfe G."/>
            <person name="Wurch L.L."/>
        </authorList>
    </citation>
    <scope>NUCLEOTIDE SEQUENCE</scope>
</reference>
<feature type="domain" description="DUF6817" evidence="4">
    <location>
        <begin position="147"/>
        <end position="223"/>
    </location>
</feature>
<dbReference type="Pfam" id="PF02668">
    <property type="entry name" value="TauD"/>
    <property type="match status" value="1"/>
</dbReference>
<dbReference type="Gene3D" id="3.60.130.10">
    <property type="entry name" value="Clavaminate synthase-like"/>
    <property type="match status" value="1"/>
</dbReference>
<dbReference type="RefSeq" id="XP_005793012.1">
    <property type="nucleotide sequence ID" value="XM_005792955.1"/>
</dbReference>
<name>A0A0D3KXU8_EMIH1</name>
<evidence type="ECO:0000256" key="2">
    <source>
        <dbReference type="SAM" id="SignalP"/>
    </source>
</evidence>
<dbReference type="GeneID" id="17285854"/>
<proteinExistence type="predicted"/>
<dbReference type="HOGENOM" id="CLU_376631_0_0_1"/>
<dbReference type="Pfam" id="PF20680">
    <property type="entry name" value="DUF6817"/>
    <property type="match status" value="1"/>
</dbReference>
<dbReference type="eggNOG" id="ENOG502QRUR">
    <property type="taxonomic scope" value="Eukaryota"/>
</dbReference>
<dbReference type="Proteomes" id="UP000013827">
    <property type="component" value="Unassembled WGS sequence"/>
</dbReference>
<evidence type="ECO:0008006" key="7">
    <source>
        <dbReference type="Google" id="ProtNLM"/>
    </source>
</evidence>
<evidence type="ECO:0000256" key="1">
    <source>
        <dbReference type="ARBA" id="ARBA00023002"/>
    </source>
</evidence>
<keyword evidence="6" id="KW-1185">Reference proteome</keyword>
<evidence type="ECO:0000259" key="4">
    <source>
        <dbReference type="Pfam" id="PF20680"/>
    </source>
</evidence>
<dbReference type="PANTHER" id="PTHR10696">
    <property type="entry name" value="GAMMA-BUTYROBETAINE HYDROXYLASE-RELATED"/>
    <property type="match status" value="1"/>
</dbReference>
<dbReference type="InterPro" id="IPR049202">
    <property type="entry name" value="DUF6817"/>
</dbReference>
<dbReference type="PANTHER" id="PTHR10696:SF21">
    <property type="entry name" value="TAUD_TFDA-LIKE DOMAIN-CONTAINING PROTEIN"/>
    <property type="match status" value="1"/>
</dbReference>
<protein>
    <recommendedName>
        <fullName evidence="7">TauD/TfdA-like domain-containing protein</fullName>
    </recommendedName>
</protein>
<feature type="signal peptide" evidence="2">
    <location>
        <begin position="1"/>
        <end position="21"/>
    </location>
</feature>
<dbReference type="GO" id="GO:0016491">
    <property type="term" value="F:oxidoreductase activity"/>
    <property type="evidence" value="ECO:0007669"/>
    <property type="project" value="UniProtKB-KW"/>
</dbReference>
<dbReference type="SUPFAM" id="SSF51197">
    <property type="entry name" value="Clavaminate synthase-like"/>
    <property type="match status" value="1"/>
</dbReference>
<feature type="domain" description="TauD/TfdA-like" evidence="3">
    <location>
        <begin position="383"/>
        <end position="689"/>
    </location>
</feature>
<dbReference type="InterPro" id="IPR003819">
    <property type="entry name" value="TauD/TfdA-like"/>
</dbReference>
<dbReference type="AlphaFoldDB" id="A0A0D3KXU8"/>
<dbReference type="PaxDb" id="2903-EOD40583"/>
<evidence type="ECO:0000259" key="3">
    <source>
        <dbReference type="Pfam" id="PF02668"/>
    </source>
</evidence>
<evidence type="ECO:0000313" key="5">
    <source>
        <dbReference type="EnsemblProtists" id="EOD40583"/>
    </source>
</evidence>